<organism evidence="4 5">
    <name type="scientific">Paraburkholderia caribensis</name>
    <dbReference type="NCBI Taxonomy" id="75105"/>
    <lineage>
        <taxon>Bacteria</taxon>
        <taxon>Pseudomonadati</taxon>
        <taxon>Pseudomonadota</taxon>
        <taxon>Betaproteobacteria</taxon>
        <taxon>Burkholderiales</taxon>
        <taxon>Burkholderiaceae</taxon>
        <taxon>Paraburkholderia</taxon>
    </lineage>
</organism>
<reference evidence="3 6" key="3">
    <citation type="submission" date="2024-01" db="EMBL/GenBank/DDBJ databases">
        <title>The diversity of rhizobia nodulating Mimosa spp. in eleven states of Brazil covering several biomes is determined by host plant, location, and edaphic factors.</title>
        <authorList>
            <person name="Rouws L."/>
            <person name="Barauna A."/>
            <person name="Beukes C."/>
            <person name="De Faria S.M."/>
            <person name="Gross E."/>
            <person name="Dos Reis Junior F.B."/>
            <person name="Simon M."/>
            <person name="Maluk M."/>
            <person name="Odee D.W."/>
            <person name="Kenicer G."/>
            <person name="Young J.P.W."/>
            <person name="Reis V.M."/>
            <person name="Zilli J."/>
            <person name="James E.K."/>
        </authorList>
    </citation>
    <scope>NUCLEOTIDE SEQUENCE [LARGE SCALE GENOMIC DNA]</scope>
    <source>
        <strain evidence="3 6">JHI1651</strain>
    </source>
</reference>
<evidence type="ECO:0000313" key="3">
    <source>
        <dbReference type="EMBL" id="MEO1753485.1"/>
    </source>
</evidence>
<dbReference type="Proteomes" id="UP000509548">
    <property type="component" value="Chromosome 1"/>
</dbReference>
<accession>A0A9Q6S1V6</accession>
<keyword evidence="2" id="KW-0732">Signal</keyword>
<name>A0A9Q6S1V6_9BURK</name>
<evidence type="ECO:0000313" key="5">
    <source>
        <dbReference type="Proteomes" id="UP000509548"/>
    </source>
</evidence>
<dbReference type="Gene3D" id="2.60.40.10">
    <property type="entry name" value="Immunoglobulins"/>
    <property type="match status" value="1"/>
</dbReference>
<evidence type="ECO:0000256" key="2">
    <source>
        <dbReference type="SAM" id="SignalP"/>
    </source>
</evidence>
<dbReference type="InterPro" id="IPR013783">
    <property type="entry name" value="Ig-like_fold"/>
</dbReference>
<dbReference type="Pfam" id="PF22352">
    <property type="entry name" value="K319L-like_PKD"/>
    <property type="match status" value="1"/>
</dbReference>
<proteinExistence type="predicted"/>
<reference evidence="4" key="2">
    <citation type="submission" date="2016-06" db="EMBL/GenBank/DDBJ databases">
        <authorList>
            <person name="Huang P."/>
            <person name="Jiang X."/>
            <person name="Liu X."/>
        </authorList>
    </citation>
    <scope>NUCLEOTIDE SEQUENCE</scope>
    <source>
        <strain evidence="4">852011</strain>
    </source>
</reference>
<evidence type="ECO:0000256" key="1">
    <source>
        <dbReference type="SAM" id="MobiDB-lite"/>
    </source>
</evidence>
<dbReference type="RefSeq" id="WP_176956901.1">
    <property type="nucleotide sequence ID" value="NZ_CP015958.1"/>
</dbReference>
<dbReference type="EMBL" id="JAYLVJ010000005">
    <property type="protein sequence ID" value="MEO1753485.1"/>
    <property type="molecule type" value="Genomic_DNA"/>
</dbReference>
<reference evidence="4 5" key="1">
    <citation type="journal article" date="2014" name="Genome Announc.">
        <title>Draft Genome Sequence of the Haloacid-Degrading Burkholderia caribensis Strain MBA4.</title>
        <authorList>
            <person name="Pan Y."/>
            <person name="Kong K.F."/>
            <person name="Tsang J.S."/>
        </authorList>
    </citation>
    <scope>NUCLEOTIDE SEQUENCE [LARGE SCALE GENOMIC DNA]</scope>
    <source>
        <strain evidence="4 5">852011</strain>
    </source>
</reference>
<evidence type="ECO:0000313" key="6">
    <source>
        <dbReference type="Proteomes" id="UP001462961"/>
    </source>
</evidence>
<sequence>MSLLFRFFGRALRASALLMLSFVTVLALAQVPAVGADSQFDVIGFIQEATLDSCGNELCGGRIVVNGQSIVIPSSTIVILPANALTWKELFEQAPAPYTNVATGMALADSPAPLTTYEAHVIGNQVNDVFIAGLVHISQQDTNNGAGYINYIDYAAGEMRVGGRLVRDGNGVPQNTLDSSKPGTRLRINDPAGRHSRGLSPDQRFTLDADNPTVRSSTGFPMCLPRVDPSSQTEDAACPQGNRPKDVNGFYVTNFTMQAPSELAAGQLPDPRIMAPFEVGDYVTYAGTLVTERGSQGPYPSTSATYVSAHTLTSNAAIFTAPGSDPAYVAIEVTILGNGGVTVPAGMEAVVRTRFEGMTTDPTRDIHLYGIDVAPDGSTSDRDWGIVGVDPGAPTGAVKGRWKFTPPCTGVTATFRFCFGPLTEGTFLPATREVRAVIEGAWTPASSVPQKNGIVAGQYHAPILSYLFEENVPGAPPPPINFSSMPFLAQGGYRSSTGVVAGQLKPWPASKLPASCTPPVASAGANFSVASGAANVPLAGSASGSGDLKYEWVAPQGIVLSPSASVANPTFNAPTVTANNTFLFTLNVTGCNGQKSTASVTVTVTAPQQAAPVVTPIAARTVAAGTTVTLTAQGTGAHALTYTWTQSSGPSQPFKQQNGSATMTVAHALPVGQTTNDVLGFTVVAADTVTRATSAPVTATITFTPVPDTDTITVAEYRISKQRLDITATSSVVSPKVVLRLQPYRTTSGALFDPASTGNTFTNNGGGNYTLTLVGVPQPGPDAQLVVTSNLGGSSPPRPLTRIRN</sequence>
<dbReference type="EMBL" id="CP015958">
    <property type="protein sequence ID" value="QLB63282.1"/>
    <property type="molecule type" value="Genomic_DNA"/>
</dbReference>
<feature type="chain" id="PRO_5040358477" description="Ig-like domain-containing protein" evidence="2">
    <location>
        <begin position="30"/>
        <end position="805"/>
    </location>
</feature>
<gene>
    <name evidence="4" type="ORF">A9O66_13330</name>
    <name evidence="3" type="ORF">VOI32_06060</name>
</gene>
<evidence type="ECO:0008006" key="7">
    <source>
        <dbReference type="Google" id="ProtNLM"/>
    </source>
</evidence>
<dbReference type="Proteomes" id="UP001462961">
    <property type="component" value="Unassembled WGS sequence"/>
</dbReference>
<feature type="compositionally biased region" description="Polar residues" evidence="1">
    <location>
        <begin position="172"/>
        <end position="182"/>
    </location>
</feature>
<evidence type="ECO:0000313" key="4">
    <source>
        <dbReference type="EMBL" id="QLB63282.1"/>
    </source>
</evidence>
<dbReference type="InterPro" id="IPR035986">
    <property type="entry name" value="PKD_dom_sf"/>
</dbReference>
<keyword evidence="6" id="KW-1185">Reference proteome</keyword>
<dbReference type="SUPFAM" id="SSF49299">
    <property type="entry name" value="PKD domain"/>
    <property type="match status" value="1"/>
</dbReference>
<protein>
    <recommendedName>
        <fullName evidence="7">Ig-like domain-containing protein</fullName>
    </recommendedName>
</protein>
<feature type="region of interest" description="Disordered" evidence="1">
    <location>
        <begin position="166"/>
        <end position="221"/>
    </location>
</feature>
<dbReference type="AlphaFoldDB" id="A0A9Q6S1V6"/>
<feature type="signal peptide" evidence="2">
    <location>
        <begin position="1"/>
        <end position="29"/>
    </location>
</feature>